<dbReference type="Proteomes" id="UP000515121">
    <property type="component" value="Unplaced"/>
</dbReference>
<gene>
    <name evidence="2" type="primary">LOC111291443</name>
</gene>
<keyword evidence="1" id="KW-1185">Reference proteome</keyword>
<evidence type="ECO:0000313" key="1">
    <source>
        <dbReference type="Proteomes" id="UP000515121"/>
    </source>
</evidence>
<proteinExistence type="predicted"/>
<accession>A0A6P5YFV8</accession>
<dbReference type="AlphaFoldDB" id="A0A6P5YFV8"/>
<evidence type="ECO:0000313" key="2">
    <source>
        <dbReference type="RefSeq" id="XP_022738941.1"/>
    </source>
</evidence>
<dbReference type="RefSeq" id="XP_022738941.1">
    <property type="nucleotide sequence ID" value="XM_022883206.1"/>
</dbReference>
<organism evidence="1 2">
    <name type="scientific">Durio zibethinus</name>
    <name type="common">Durian</name>
    <dbReference type="NCBI Taxonomy" id="66656"/>
    <lineage>
        <taxon>Eukaryota</taxon>
        <taxon>Viridiplantae</taxon>
        <taxon>Streptophyta</taxon>
        <taxon>Embryophyta</taxon>
        <taxon>Tracheophyta</taxon>
        <taxon>Spermatophyta</taxon>
        <taxon>Magnoliopsida</taxon>
        <taxon>eudicotyledons</taxon>
        <taxon>Gunneridae</taxon>
        <taxon>Pentapetalae</taxon>
        <taxon>rosids</taxon>
        <taxon>malvids</taxon>
        <taxon>Malvales</taxon>
        <taxon>Malvaceae</taxon>
        <taxon>Helicteroideae</taxon>
        <taxon>Durio</taxon>
    </lineage>
</organism>
<name>A0A6P5YFV8_DURZI</name>
<protein>
    <submittedName>
        <fullName evidence="2">Auxin response factor 19-like</fullName>
    </submittedName>
</protein>
<reference evidence="2" key="1">
    <citation type="submission" date="2025-08" db="UniProtKB">
        <authorList>
            <consortium name="RefSeq"/>
        </authorList>
    </citation>
    <scope>IDENTIFICATION</scope>
    <source>
        <tissue evidence="2">Fruit stalk</tissue>
    </source>
</reference>
<sequence length="78" mass="8526">MSYVAIHVAIRNHGSFTMSPCVQIQRRMKSMFKICEQITNLSSSELSSDSTHVGILATAALAAANNSPFTVFYNLKST</sequence>
<dbReference type="KEGG" id="dzi:111291443"/>
<dbReference type="GeneID" id="111291443"/>